<gene>
    <name evidence="1" type="ORF">KIN13_04950</name>
</gene>
<name>A0AAW4KLL3_VIBCL</name>
<feature type="non-terminal residue" evidence="1">
    <location>
        <position position="102"/>
    </location>
</feature>
<reference evidence="1" key="2">
    <citation type="submission" date="2023-08" db="EMBL/GenBank/DDBJ databases">
        <title>Vibrio cholerae Outbreaks in Tanzania Exemplify Founder Flush: Simultaneous Increases in Population Size and Genetic Diversity.</title>
        <authorList>
            <person name="Debes A.K."/>
            <person name="Mohammed A."/>
            <person name="Maseke I."/>
            <person name="Almeida M."/>
            <person name="Li S."/>
            <person name="Matimba H."/>
            <person name="Joachim A."/>
            <person name="Mizinduko M."/>
            <person name="Nyanga S."/>
            <person name="Kelly M."/>
            <person name="Kachwamba Y."/>
            <person name="Schaffer A.M."/>
            <person name="Nyanga A.S."/>
            <person name="Mghamba J."/>
            <person name="Mosha F.S."/>
            <person name="Sack D.A."/>
            <person name="Stine O.C."/>
        </authorList>
    </citation>
    <scope>NUCLEOTIDE SEQUENCE</scope>
    <source>
        <strain evidence="1">TDS0091212</strain>
    </source>
</reference>
<dbReference type="Proteomes" id="UP001196338">
    <property type="component" value="Unassembled WGS sequence"/>
</dbReference>
<reference evidence="1" key="1">
    <citation type="submission" date="2021-05" db="EMBL/GenBank/DDBJ databases">
        <authorList>
            <person name="Stine C."/>
        </authorList>
    </citation>
    <scope>NUCLEOTIDE SEQUENCE</scope>
    <source>
        <strain evidence="1">TDS0091212</strain>
    </source>
</reference>
<dbReference type="AlphaFoldDB" id="A0AAW4KLL3"/>
<evidence type="ECO:0000313" key="2">
    <source>
        <dbReference type="Proteomes" id="UP001196338"/>
    </source>
</evidence>
<dbReference type="RefSeq" id="WP_213420777.1">
    <property type="nucleotide sequence ID" value="NZ_JAHBND010000124.1"/>
</dbReference>
<dbReference type="EMBL" id="JAHBND010000124">
    <property type="protein sequence ID" value="MBS7672801.1"/>
    <property type="molecule type" value="Genomic_DNA"/>
</dbReference>
<comment type="caution">
    <text evidence="1">The sequence shown here is derived from an EMBL/GenBank/DDBJ whole genome shotgun (WGS) entry which is preliminary data.</text>
</comment>
<organism evidence="1 2">
    <name type="scientific">Vibrio cholerae</name>
    <dbReference type="NCBI Taxonomy" id="666"/>
    <lineage>
        <taxon>Bacteria</taxon>
        <taxon>Pseudomonadati</taxon>
        <taxon>Pseudomonadota</taxon>
        <taxon>Gammaproteobacteria</taxon>
        <taxon>Vibrionales</taxon>
        <taxon>Vibrionaceae</taxon>
        <taxon>Vibrio</taxon>
    </lineage>
</organism>
<protein>
    <submittedName>
        <fullName evidence="1">Uncharacterized protein</fullName>
    </submittedName>
</protein>
<sequence>GVLFLDGLVALLLLGLLIALMAQLLKTLADLLVELHEGRRRRAAQTFQRLGWQQAGEGAEFRLQAFAVAGQLPLLVHQQLSGLLAGVLGRLQLLLQAPGVLL</sequence>
<feature type="non-terminal residue" evidence="1">
    <location>
        <position position="1"/>
    </location>
</feature>
<evidence type="ECO:0000313" key="1">
    <source>
        <dbReference type="EMBL" id="MBS7672801.1"/>
    </source>
</evidence>
<accession>A0AAW4KLL3</accession>
<proteinExistence type="predicted"/>